<accession>A0ABY8V627</accession>
<geneLocation type="plasmid" evidence="1 2">
    <name>unnamed</name>
</geneLocation>
<keyword evidence="2" id="KW-1185">Reference proteome</keyword>
<protein>
    <submittedName>
        <fullName evidence="1">Phage portal protein</fullName>
    </submittedName>
</protein>
<dbReference type="Proteomes" id="UP001236652">
    <property type="component" value="Plasmid unnamed"/>
</dbReference>
<evidence type="ECO:0000313" key="1">
    <source>
        <dbReference type="EMBL" id="WIG00305.1"/>
    </source>
</evidence>
<organism evidence="1 2">
    <name type="scientific">Pontibacillus chungwhensis</name>
    <dbReference type="NCBI Taxonomy" id="265426"/>
    <lineage>
        <taxon>Bacteria</taxon>
        <taxon>Bacillati</taxon>
        <taxon>Bacillota</taxon>
        <taxon>Bacilli</taxon>
        <taxon>Bacillales</taxon>
        <taxon>Bacillaceae</taxon>
        <taxon>Pontibacillus</taxon>
    </lineage>
</organism>
<dbReference type="InterPro" id="IPR006944">
    <property type="entry name" value="Phage/GTA_portal"/>
</dbReference>
<dbReference type="PIRSF" id="PIRSF019260">
    <property type="entry name" value="PBSX_XkdE_prd"/>
    <property type="match status" value="1"/>
</dbReference>
<dbReference type="RefSeq" id="WP_231419914.1">
    <property type="nucleotide sequence ID" value="NZ_CP126447.1"/>
</dbReference>
<sequence>MSRSFVVTDRGEWVTKSVLDDYRVDRSKIVHDRFENEYGNMGAIEPTYPPELTRELLSKNIYHATCVKTKATDVSSYGFTLKEIDAGNDEDITKMESRRKEAEEYLESLNIGEVIKNAEIDFGAVGFGAMEVILDEDNKVIDFNHVPSYTVRAHRDRDKYVQMVANKVIYFGDWNTNYPSMDLDFQTGKWDYSNRFKGEEFRKANRIVMFSNYSPNDSVYGEPDIAGAIGSITSAVLNEKYRLSFYESFGKPDMLITVSGNYEDEIEGKDGKKYSLVNELEKEFRDKKGTQAGSMVIGIGGTDVEINVTPLVTDTKEQDFTLTREADRNDILAAHRVSPYRLGIAEIGNLGGSTVEESLANYRDGVVRPRQKQYEGLLNSFLKSAGFDFKVKLNTFERDDDKADLEIGKELVKSGAISPLELRNRFANKFNLSDVSEDYVEDLNAFYIEGKLISSSVVRKGK</sequence>
<dbReference type="Pfam" id="PF04860">
    <property type="entry name" value="Phage_portal"/>
    <property type="match status" value="1"/>
</dbReference>
<reference evidence="1 2" key="1">
    <citation type="submission" date="2023-05" db="EMBL/GenBank/DDBJ databases">
        <title>Comparative genomics reveals the evidence of polycyclic aromatic hydrocarbons degradation in moderately halophilic genus Pontibacillus.</title>
        <authorList>
            <person name="Yang H."/>
            <person name="Qian Z."/>
        </authorList>
    </citation>
    <scope>NUCLEOTIDE SEQUENCE [LARGE SCALE GENOMIC DNA]</scope>
    <source>
        <strain evidence="2">HN14</strain>
        <plasmid evidence="1 2">unnamed</plasmid>
    </source>
</reference>
<evidence type="ECO:0000313" key="2">
    <source>
        <dbReference type="Proteomes" id="UP001236652"/>
    </source>
</evidence>
<name>A0ABY8V627_9BACI</name>
<dbReference type="InterPro" id="IPR016753">
    <property type="entry name" value="PBSX_Firmicutes"/>
</dbReference>
<keyword evidence="1" id="KW-0614">Plasmid</keyword>
<proteinExistence type="predicted"/>
<dbReference type="EMBL" id="CP126447">
    <property type="protein sequence ID" value="WIG00305.1"/>
    <property type="molecule type" value="Genomic_DNA"/>
</dbReference>
<gene>
    <name evidence="1" type="ORF">QNI29_21095</name>
</gene>